<evidence type="ECO:0000313" key="2">
    <source>
        <dbReference type="EMBL" id="PHV67274.1"/>
    </source>
</evidence>
<feature type="domain" description="Methyltransferase type 11" evidence="1">
    <location>
        <begin position="132"/>
        <end position="224"/>
    </location>
</feature>
<proteinExistence type="predicted"/>
<dbReference type="EMBL" id="PEBD01000008">
    <property type="protein sequence ID" value="PHV67274.1"/>
    <property type="molecule type" value="Genomic_DNA"/>
</dbReference>
<name>A0A2G3PN99_WILMA</name>
<dbReference type="SUPFAM" id="SSF53335">
    <property type="entry name" value="S-adenosyl-L-methionine-dependent methyltransferases"/>
    <property type="match status" value="1"/>
</dbReference>
<organism evidence="2 3">
    <name type="scientific">Williamsia marianensis</name>
    <dbReference type="NCBI Taxonomy" id="85044"/>
    <lineage>
        <taxon>Bacteria</taxon>
        <taxon>Bacillati</taxon>
        <taxon>Actinomycetota</taxon>
        <taxon>Actinomycetes</taxon>
        <taxon>Mycobacteriales</taxon>
        <taxon>Nocardiaceae</taxon>
        <taxon>Williamsia</taxon>
    </lineage>
</organism>
<dbReference type="RefSeq" id="WP_099383254.1">
    <property type="nucleotide sequence ID" value="NZ_PEBD01000008.1"/>
</dbReference>
<dbReference type="GO" id="GO:0008757">
    <property type="term" value="F:S-adenosylmethionine-dependent methyltransferase activity"/>
    <property type="evidence" value="ECO:0007669"/>
    <property type="project" value="InterPro"/>
</dbReference>
<dbReference type="GO" id="GO:0032259">
    <property type="term" value="P:methylation"/>
    <property type="evidence" value="ECO:0007669"/>
    <property type="project" value="UniProtKB-KW"/>
</dbReference>
<accession>A0A2G3PN99</accession>
<dbReference type="Gene3D" id="3.40.50.150">
    <property type="entry name" value="Vaccinia Virus protein VP39"/>
    <property type="match status" value="1"/>
</dbReference>
<dbReference type="Proteomes" id="UP000225108">
    <property type="component" value="Unassembled WGS sequence"/>
</dbReference>
<protein>
    <submittedName>
        <fullName evidence="2">SAM-dependent methyltransferase</fullName>
    </submittedName>
</protein>
<dbReference type="InterPro" id="IPR013216">
    <property type="entry name" value="Methyltransf_11"/>
</dbReference>
<evidence type="ECO:0000259" key="1">
    <source>
        <dbReference type="Pfam" id="PF08241"/>
    </source>
</evidence>
<comment type="caution">
    <text evidence="2">The sequence shown here is derived from an EMBL/GenBank/DDBJ whole genome shotgun (WGS) entry which is preliminary data.</text>
</comment>
<dbReference type="Pfam" id="PF08241">
    <property type="entry name" value="Methyltransf_11"/>
    <property type="match status" value="1"/>
</dbReference>
<dbReference type="NCBIfam" id="NF041255">
    <property type="entry name" value="mycofact_MftM"/>
    <property type="match status" value="1"/>
</dbReference>
<reference evidence="2 3" key="1">
    <citation type="submission" date="2017-10" db="EMBL/GenBank/DDBJ databases">
        <title>The draft genome sequence of Williamsia sp. BULT 1.1 isolated from the semi-arid grassland soils from South Africa.</title>
        <authorList>
            <person name="Kabwe M.H."/>
            <person name="Govender N."/>
            <person name="Mutseka Lunga P."/>
            <person name="Vikram S."/>
            <person name="Makhalanyane T.P."/>
        </authorList>
    </citation>
    <scope>NUCLEOTIDE SEQUENCE [LARGE SCALE GENOMIC DNA]</scope>
    <source>
        <strain evidence="2 3">BULT 1.1</strain>
    </source>
</reference>
<keyword evidence="2" id="KW-0808">Transferase</keyword>
<evidence type="ECO:0000313" key="3">
    <source>
        <dbReference type="Proteomes" id="UP000225108"/>
    </source>
</evidence>
<keyword evidence="2" id="KW-0489">Methyltransferase</keyword>
<dbReference type="InterPro" id="IPR029063">
    <property type="entry name" value="SAM-dependent_MTases_sf"/>
</dbReference>
<dbReference type="AlphaFoldDB" id="A0A2G3PN99"/>
<sequence>MTTALLSQTRFVTDCVVVQRGSPGSGAQRVGALQWRRGRTGRLEIGHDLDLATVSDARVVAELEGLVQCGVLKGQQQFEDAATGVILTCADDAGDCWRAFYANSLRELSVGRSPFAPIHKRALSLISGSSLLEVGCCFGFFALQAAAGHCADVYACDISAGAVRLLDETARQRASKVQVECGDALALPYPDDFVDTVTLIHLLEHLPAGADIAIAEALRVARRRVVIAVPFEQVASAHFGHHHTLTPQTLARWAETAGQPDALTFSDHGGWLVLAADHNGR</sequence>
<dbReference type="CDD" id="cd02440">
    <property type="entry name" value="AdoMet_MTases"/>
    <property type="match status" value="1"/>
</dbReference>
<gene>
    <name evidence="2" type="ORF">CSW57_13900</name>
</gene>